<sequence>MEREAEKKEAELQLQRSIRCVKALLVLSSLRPLSNHGENAIVAENECPVCVLSAIFTIRSSYFSLHFLISKSPRKL</sequence>
<dbReference type="Proteomes" id="UP001420932">
    <property type="component" value="Unassembled WGS sequence"/>
</dbReference>
<gene>
    <name evidence="1" type="ORF">Syun_004057</name>
</gene>
<protein>
    <submittedName>
        <fullName evidence="1">Uncharacterized protein</fullName>
    </submittedName>
</protein>
<evidence type="ECO:0000313" key="1">
    <source>
        <dbReference type="EMBL" id="KAK9163155.1"/>
    </source>
</evidence>
<proteinExistence type="predicted"/>
<dbReference type="AlphaFoldDB" id="A0AAP0L4V7"/>
<comment type="caution">
    <text evidence="1">The sequence shown here is derived from an EMBL/GenBank/DDBJ whole genome shotgun (WGS) entry which is preliminary data.</text>
</comment>
<keyword evidence="2" id="KW-1185">Reference proteome</keyword>
<reference evidence="1 2" key="1">
    <citation type="submission" date="2024-01" db="EMBL/GenBank/DDBJ databases">
        <title>Genome assemblies of Stephania.</title>
        <authorList>
            <person name="Yang L."/>
        </authorList>
    </citation>
    <scope>NUCLEOTIDE SEQUENCE [LARGE SCALE GENOMIC DNA]</scope>
    <source>
        <strain evidence="1">YNDBR</strain>
        <tissue evidence="1">Leaf</tissue>
    </source>
</reference>
<evidence type="ECO:0000313" key="2">
    <source>
        <dbReference type="Proteomes" id="UP001420932"/>
    </source>
</evidence>
<dbReference type="EMBL" id="JBBNAF010000002">
    <property type="protein sequence ID" value="KAK9163155.1"/>
    <property type="molecule type" value="Genomic_DNA"/>
</dbReference>
<name>A0AAP0L4V7_9MAGN</name>
<accession>A0AAP0L4V7</accession>
<organism evidence="1 2">
    <name type="scientific">Stephania yunnanensis</name>
    <dbReference type="NCBI Taxonomy" id="152371"/>
    <lineage>
        <taxon>Eukaryota</taxon>
        <taxon>Viridiplantae</taxon>
        <taxon>Streptophyta</taxon>
        <taxon>Embryophyta</taxon>
        <taxon>Tracheophyta</taxon>
        <taxon>Spermatophyta</taxon>
        <taxon>Magnoliopsida</taxon>
        <taxon>Ranunculales</taxon>
        <taxon>Menispermaceae</taxon>
        <taxon>Menispermoideae</taxon>
        <taxon>Cissampelideae</taxon>
        <taxon>Stephania</taxon>
    </lineage>
</organism>